<dbReference type="InterPro" id="IPR038770">
    <property type="entry name" value="Na+/solute_symporter_sf"/>
</dbReference>
<evidence type="ECO:0000256" key="1">
    <source>
        <dbReference type="ARBA" id="ARBA00004651"/>
    </source>
</evidence>
<keyword evidence="3" id="KW-0050">Antiport</keyword>
<evidence type="ECO:0000313" key="12">
    <source>
        <dbReference type="EMBL" id="NEM98681.1"/>
    </source>
</evidence>
<dbReference type="EMBL" id="JAAGWD010000005">
    <property type="protein sequence ID" value="NEM98681.1"/>
    <property type="molecule type" value="Genomic_DNA"/>
</dbReference>
<gene>
    <name evidence="12" type="ORF">GXP69_13325</name>
</gene>
<feature type="transmembrane region" description="Helical" evidence="10">
    <location>
        <begin position="278"/>
        <end position="298"/>
    </location>
</feature>
<dbReference type="PANTHER" id="PTHR32507:SF7">
    <property type="entry name" value="K(+)_H(+) ANTIPORTER NHAP2"/>
    <property type="match status" value="1"/>
</dbReference>
<sequence length="502" mass="54578">MDISIELILFSIAILFFLSILAGKAGYKFGVPALLLFLSVGMLCGTDGLGIEFENIQLAQTIGTVALCIILFSGGMDTKISEIRPVLAPGVVLATLGVLLTALLTGLLSWWILGLTMESAGIGLATALLLAATMASTDSASVFSILRSKGLHLKNNLRPLLELESGSNDPMAYILTITLIEIVKMESEPNYLAATGMLLMQLVIGLVAGYVLGKLAVKVINGVQIDNSSLYPILVFTFCIFIFSATYFIKGNGYLAVYIGGLVIGNSRFVHKRSSLNFFDGMAWMSQLLMFLTLGLLVNPRELVPIIIPGLIISFLMIFITRPLSVFLCTLPFKKMPLKDRTFVSWVGLRGAVPIIFAILPLAADVPHARLIFNIVFFCTLVSLVVQGTSLSKMATWLGLSEQPNALKKPEDFDVEFSDEIKSVMTELSITDHALRSGNKLMDLPLPEKTLAVMVKREGKYFVPSGKTELTLNDKLLIITDDHDALMETMKNLGLADKPATT</sequence>
<feature type="transmembrane region" description="Helical" evidence="10">
    <location>
        <begin position="229"/>
        <end position="249"/>
    </location>
</feature>
<keyword evidence="8" id="KW-0406">Ion transport</keyword>
<keyword evidence="13" id="KW-1185">Reference proteome</keyword>
<dbReference type="Gene3D" id="3.30.70.1450">
    <property type="entry name" value="Regulator of K+ conductance, C-terminal domain"/>
    <property type="match status" value="1"/>
</dbReference>
<dbReference type="GO" id="GO:0005886">
    <property type="term" value="C:plasma membrane"/>
    <property type="evidence" value="ECO:0007669"/>
    <property type="project" value="UniProtKB-SubCell"/>
</dbReference>
<dbReference type="NCBIfam" id="NF003715">
    <property type="entry name" value="PRK05326.1-2"/>
    <property type="match status" value="1"/>
</dbReference>
<comment type="subcellular location">
    <subcellularLocation>
        <location evidence="1">Cell membrane</location>
        <topology evidence="1">Multi-pass membrane protein</topology>
    </subcellularLocation>
</comment>
<feature type="transmembrane region" description="Helical" evidence="10">
    <location>
        <begin position="191"/>
        <end position="217"/>
    </location>
</feature>
<dbReference type="PROSITE" id="PS51202">
    <property type="entry name" value="RCK_C"/>
    <property type="match status" value="1"/>
</dbReference>
<feature type="transmembrane region" description="Helical" evidence="10">
    <location>
        <begin position="304"/>
        <end position="331"/>
    </location>
</feature>
<dbReference type="Pfam" id="PF02080">
    <property type="entry name" value="TrkA_C"/>
    <property type="match status" value="1"/>
</dbReference>
<keyword evidence="5" id="KW-0633">Potassium transport</keyword>
<evidence type="ECO:0000256" key="10">
    <source>
        <dbReference type="SAM" id="Phobius"/>
    </source>
</evidence>
<keyword evidence="2" id="KW-0813">Transport</keyword>
<keyword evidence="4" id="KW-1003">Cell membrane</keyword>
<name>A0A6B3LYZ7_9BACT</name>
<dbReference type="Gene3D" id="1.20.1530.20">
    <property type="match status" value="1"/>
</dbReference>
<keyword evidence="9 10" id="KW-0472">Membrane</keyword>
<accession>A0A6B3LYZ7</accession>
<keyword evidence="5" id="KW-0630">Potassium</keyword>
<comment type="caution">
    <text evidence="12">The sequence shown here is derived from an EMBL/GenBank/DDBJ whole genome shotgun (WGS) entry which is preliminary data.</text>
</comment>
<feature type="transmembrane region" description="Helical" evidence="10">
    <location>
        <begin position="29"/>
        <end position="51"/>
    </location>
</feature>
<feature type="domain" description="RCK C-terminal" evidence="11">
    <location>
        <begin position="412"/>
        <end position="496"/>
    </location>
</feature>
<reference evidence="12 13" key="1">
    <citation type="submission" date="2020-02" db="EMBL/GenBank/DDBJ databases">
        <authorList>
            <person name="Kim M.K."/>
        </authorList>
    </citation>
    <scope>NUCLEOTIDE SEQUENCE [LARGE SCALE GENOMIC DNA]</scope>
    <source>
        <strain evidence="12 13">BT327</strain>
    </source>
</reference>
<evidence type="ECO:0000256" key="7">
    <source>
        <dbReference type="ARBA" id="ARBA00022989"/>
    </source>
</evidence>
<evidence type="ECO:0000256" key="4">
    <source>
        <dbReference type="ARBA" id="ARBA00022475"/>
    </source>
</evidence>
<keyword evidence="7 10" id="KW-1133">Transmembrane helix</keyword>
<feature type="transmembrane region" description="Helical" evidence="10">
    <location>
        <begin position="343"/>
        <end position="363"/>
    </location>
</feature>
<dbReference type="RefSeq" id="WP_163915560.1">
    <property type="nucleotide sequence ID" value="NZ_JAAGWD010000005.1"/>
</dbReference>
<feature type="transmembrane region" description="Helical" evidence="10">
    <location>
        <begin position="255"/>
        <end position="271"/>
    </location>
</feature>
<feature type="transmembrane region" description="Helical" evidence="10">
    <location>
        <begin position="57"/>
        <end position="74"/>
    </location>
</feature>
<proteinExistence type="predicted"/>
<dbReference type="InterPro" id="IPR036721">
    <property type="entry name" value="RCK_C_sf"/>
</dbReference>
<feature type="transmembrane region" description="Helical" evidence="10">
    <location>
        <begin position="86"/>
        <end position="113"/>
    </location>
</feature>
<dbReference type="GO" id="GO:0015297">
    <property type="term" value="F:antiporter activity"/>
    <property type="evidence" value="ECO:0007669"/>
    <property type="project" value="UniProtKB-KW"/>
</dbReference>
<dbReference type="Pfam" id="PF00999">
    <property type="entry name" value="Na_H_Exchanger"/>
    <property type="match status" value="1"/>
</dbReference>
<dbReference type="InterPro" id="IPR006153">
    <property type="entry name" value="Cation/H_exchanger_TM"/>
</dbReference>
<evidence type="ECO:0000256" key="5">
    <source>
        <dbReference type="ARBA" id="ARBA00022538"/>
    </source>
</evidence>
<dbReference type="PANTHER" id="PTHR32507">
    <property type="entry name" value="NA(+)/H(+) ANTIPORTER 1"/>
    <property type="match status" value="1"/>
</dbReference>
<feature type="transmembrane region" description="Helical" evidence="10">
    <location>
        <begin position="6"/>
        <end position="22"/>
    </location>
</feature>
<dbReference type="Proteomes" id="UP000474777">
    <property type="component" value="Unassembled WGS sequence"/>
</dbReference>
<organism evidence="12 13">
    <name type="scientific">Pontibacter burrus</name>
    <dbReference type="NCBI Taxonomy" id="2704466"/>
    <lineage>
        <taxon>Bacteria</taxon>
        <taxon>Pseudomonadati</taxon>
        <taxon>Bacteroidota</taxon>
        <taxon>Cytophagia</taxon>
        <taxon>Cytophagales</taxon>
        <taxon>Hymenobacteraceae</taxon>
        <taxon>Pontibacter</taxon>
    </lineage>
</organism>
<dbReference type="GO" id="GO:0008324">
    <property type="term" value="F:monoatomic cation transmembrane transporter activity"/>
    <property type="evidence" value="ECO:0007669"/>
    <property type="project" value="InterPro"/>
</dbReference>
<protein>
    <submittedName>
        <fullName evidence="12">Potassium/proton antiporter</fullName>
    </submittedName>
</protein>
<dbReference type="InterPro" id="IPR006037">
    <property type="entry name" value="RCK_C"/>
</dbReference>
<feature type="transmembrane region" description="Helical" evidence="10">
    <location>
        <begin position="369"/>
        <end position="386"/>
    </location>
</feature>
<evidence type="ECO:0000256" key="8">
    <source>
        <dbReference type="ARBA" id="ARBA00023065"/>
    </source>
</evidence>
<feature type="transmembrane region" description="Helical" evidence="10">
    <location>
        <begin position="119"/>
        <end position="146"/>
    </location>
</feature>
<dbReference type="GO" id="GO:1902600">
    <property type="term" value="P:proton transmembrane transport"/>
    <property type="evidence" value="ECO:0007669"/>
    <property type="project" value="InterPro"/>
</dbReference>
<dbReference type="AlphaFoldDB" id="A0A6B3LYZ7"/>
<evidence type="ECO:0000256" key="3">
    <source>
        <dbReference type="ARBA" id="ARBA00022449"/>
    </source>
</evidence>
<dbReference type="SUPFAM" id="SSF116726">
    <property type="entry name" value="TrkA C-terminal domain-like"/>
    <property type="match status" value="1"/>
</dbReference>
<dbReference type="GO" id="GO:0006813">
    <property type="term" value="P:potassium ion transport"/>
    <property type="evidence" value="ECO:0007669"/>
    <property type="project" value="UniProtKB-KW"/>
</dbReference>
<evidence type="ECO:0000256" key="6">
    <source>
        <dbReference type="ARBA" id="ARBA00022692"/>
    </source>
</evidence>
<evidence type="ECO:0000259" key="11">
    <source>
        <dbReference type="PROSITE" id="PS51202"/>
    </source>
</evidence>
<evidence type="ECO:0000313" key="13">
    <source>
        <dbReference type="Proteomes" id="UP000474777"/>
    </source>
</evidence>
<evidence type="ECO:0000256" key="9">
    <source>
        <dbReference type="ARBA" id="ARBA00023136"/>
    </source>
</evidence>
<evidence type="ECO:0000256" key="2">
    <source>
        <dbReference type="ARBA" id="ARBA00022448"/>
    </source>
</evidence>
<dbReference type="NCBIfam" id="NF003716">
    <property type="entry name" value="PRK05326.1-3"/>
    <property type="match status" value="1"/>
</dbReference>
<keyword evidence="6 10" id="KW-0812">Transmembrane</keyword>